<evidence type="ECO:0000313" key="4">
    <source>
        <dbReference type="EMBL" id="MFD1672077.1"/>
    </source>
</evidence>
<keyword evidence="4" id="KW-0548">Nucleotidyltransferase</keyword>
<evidence type="ECO:0000259" key="3">
    <source>
        <dbReference type="SMART" id="SM00764"/>
    </source>
</evidence>
<protein>
    <submittedName>
        <fullName evidence="4">Adenylyltransferase/cytidyltransferase family protein</fullName>
    </submittedName>
</protein>
<dbReference type="EMBL" id="JBHTOP010000022">
    <property type="protein sequence ID" value="MFD1672077.1"/>
    <property type="molecule type" value="Genomic_DNA"/>
</dbReference>
<dbReference type="InterPro" id="IPR004821">
    <property type="entry name" value="Cyt_trans-like"/>
</dbReference>
<keyword evidence="5" id="KW-1185">Reference proteome</keyword>
<dbReference type="SUPFAM" id="SSF55729">
    <property type="entry name" value="Acyl-CoA N-acyltransferases (Nat)"/>
    <property type="match status" value="1"/>
</dbReference>
<dbReference type="Pfam" id="PF08218">
    <property type="entry name" value="Citrate_ly_lig"/>
    <property type="match status" value="1"/>
</dbReference>
<proteinExistence type="predicted"/>
<dbReference type="Gene3D" id="3.40.50.620">
    <property type="entry name" value="HUPs"/>
    <property type="match status" value="1"/>
</dbReference>
<dbReference type="PANTHER" id="PTHR40599:SF1">
    <property type="entry name" value="[CITRATE [PRO-3S]-LYASE] LIGASE"/>
    <property type="match status" value="1"/>
</dbReference>
<accession>A0ABW4J7A3</accession>
<dbReference type="GO" id="GO:0016779">
    <property type="term" value="F:nucleotidyltransferase activity"/>
    <property type="evidence" value="ECO:0007669"/>
    <property type="project" value="UniProtKB-KW"/>
</dbReference>
<feature type="domain" description="Citrate lyase ligase C-terminal" evidence="3">
    <location>
        <begin position="144"/>
        <end position="325"/>
    </location>
</feature>
<dbReference type="InterPro" id="IPR013166">
    <property type="entry name" value="Citrate_lyase_ligase_C"/>
</dbReference>
<dbReference type="InterPro" id="IPR014729">
    <property type="entry name" value="Rossmann-like_a/b/a_fold"/>
</dbReference>
<evidence type="ECO:0000256" key="1">
    <source>
        <dbReference type="ARBA" id="ARBA00022741"/>
    </source>
</evidence>
<dbReference type="RefSeq" id="WP_125715499.1">
    <property type="nucleotide sequence ID" value="NZ_JBHTOP010000022.1"/>
</dbReference>
<evidence type="ECO:0000256" key="2">
    <source>
        <dbReference type="ARBA" id="ARBA00022840"/>
    </source>
</evidence>
<dbReference type="SUPFAM" id="SSF52374">
    <property type="entry name" value="Nucleotidylyl transferase"/>
    <property type="match status" value="1"/>
</dbReference>
<dbReference type="PANTHER" id="PTHR40599">
    <property type="entry name" value="[CITRATE [PRO-3S]-LYASE] LIGASE"/>
    <property type="match status" value="1"/>
</dbReference>
<name>A0ABW4J7A3_9LACO</name>
<gene>
    <name evidence="4" type="ORF">ACFQ5M_08215</name>
</gene>
<comment type="caution">
    <text evidence="4">The sequence shown here is derived from an EMBL/GenBank/DDBJ whole genome shotgun (WGS) entry which is preliminary data.</text>
</comment>
<dbReference type="InterPro" id="IPR016181">
    <property type="entry name" value="Acyl_CoA_acyltransferase"/>
</dbReference>
<keyword evidence="1" id="KW-0547">Nucleotide-binding</keyword>
<dbReference type="Proteomes" id="UP001597267">
    <property type="component" value="Unassembled WGS sequence"/>
</dbReference>
<dbReference type="SMART" id="SM00764">
    <property type="entry name" value="Citrate_ly_lig"/>
    <property type="match status" value="1"/>
</dbReference>
<keyword evidence="2" id="KW-0067">ATP-binding</keyword>
<dbReference type="InterPro" id="IPR005216">
    <property type="entry name" value="Citrate_lyase_ligase"/>
</dbReference>
<reference evidence="5" key="1">
    <citation type="journal article" date="2019" name="Int. J. Syst. Evol. Microbiol.">
        <title>The Global Catalogue of Microorganisms (GCM) 10K type strain sequencing project: providing services to taxonomists for standard genome sequencing and annotation.</title>
        <authorList>
            <consortium name="The Broad Institute Genomics Platform"/>
            <consortium name="The Broad Institute Genome Sequencing Center for Infectious Disease"/>
            <person name="Wu L."/>
            <person name="Ma J."/>
        </authorList>
    </citation>
    <scope>NUCLEOTIDE SEQUENCE [LARGE SCALE GENOMIC DNA]</scope>
    <source>
        <strain evidence="5">CCM 8896</strain>
    </source>
</reference>
<keyword evidence="4" id="KW-0808">Transferase</keyword>
<evidence type="ECO:0000313" key="5">
    <source>
        <dbReference type="Proteomes" id="UP001597267"/>
    </source>
</evidence>
<sequence length="338" mass="38219">MMGQIQEIFPESFDLYYPQWQTLLKSLTLAPDDPVDHIYGLIEGDQLIGAVSNLGPIIKQVAIPKAHQGGHVFNQLISFIMNQLAAEDVFHYFVYTTPSHQNAFEHLGFDTIAQTDDLVFLEKGFHGFKYYLEQLKTKLRDQPTAAIVMNANPFTLGHLQLIQRAAQENPQVLILLVSAQRSLFTFDERLALVTQGTAHLDNVVIAPTDYYLVSNGTFPTYFLKERAPLQVAEKQARLDAAVFTQYSTVLPITKRYVGTEPTSAVTEIYNRIMAEAFKDKFPLVIQPRQTLQSQVISASKVRQAIQTNDLALIQAITPLTTYQFIVAHLTELQQRKEF</sequence>
<dbReference type="NCBIfam" id="TIGR00125">
    <property type="entry name" value="cyt_tran_rel"/>
    <property type="match status" value="1"/>
</dbReference>
<organism evidence="4 5">
    <name type="scientific">Agrilactobacillus yilanensis</name>
    <dbReference type="NCBI Taxonomy" id="2485997"/>
    <lineage>
        <taxon>Bacteria</taxon>
        <taxon>Bacillati</taxon>
        <taxon>Bacillota</taxon>
        <taxon>Bacilli</taxon>
        <taxon>Lactobacillales</taxon>
        <taxon>Lactobacillaceae</taxon>
        <taxon>Agrilactobacillus</taxon>
    </lineage>
</organism>